<dbReference type="Gene3D" id="3.30.450.40">
    <property type="match status" value="1"/>
</dbReference>
<protein>
    <submittedName>
        <fullName evidence="7">GAF and ANTAR domain-containing protein</fullName>
    </submittedName>
</protein>
<keyword evidence="4" id="KW-0804">Transcription</keyword>
<evidence type="ECO:0000256" key="4">
    <source>
        <dbReference type="ARBA" id="ARBA00023163"/>
    </source>
</evidence>
<dbReference type="InterPro" id="IPR003018">
    <property type="entry name" value="GAF"/>
</dbReference>
<dbReference type="InterPro" id="IPR029016">
    <property type="entry name" value="GAF-like_dom_sf"/>
</dbReference>
<keyword evidence="2" id="KW-0418">Kinase</keyword>
<dbReference type="Gene3D" id="1.10.10.10">
    <property type="entry name" value="Winged helix-like DNA-binding domain superfamily/Winged helix DNA-binding domain"/>
    <property type="match status" value="1"/>
</dbReference>
<dbReference type="Pfam" id="PF13185">
    <property type="entry name" value="GAF_2"/>
    <property type="match status" value="1"/>
</dbReference>
<dbReference type="InterPro" id="IPR036388">
    <property type="entry name" value="WH-like_DNA-bd_sf"/>
</dbReference>
<comment type="caution">
    <text evidence="7">The sequence shown here is derived from an EMBL/GenBank/DDBJ whole genome shotgun (WGS) entry which is preliminary data.</text>
</comment>
<accession>A0ABT6CBM6</accession>
<dbReference type="PIRSF" id="PIRSF036625">
    <property type="entry name" value="GAF_ANTAR"/>
    <property type="match status" value="1"/>
</dbReference>
<dbReference type="RefSeq" id="WP_277193489.1">
    <property type="nucleotide sequence ID" value="NZ_JAROAV010000053.1"/>
</dbReference>
<keyword evidence="8" id="KW-1185">Reference proteome</keyword>
<dbReference type="EMBL" id="JAROAV010000053">
    <property type="protein sequence ID" value="MDF8266299.1"/>
    <property type="molecule type" value="Genomic_DNA"/>
</dbReference>
<proteinExistence type="predicted"/>
<dbReference type="PROSITE" id="PS50921">
    <property type="entry name" value="ANTAR"/>
    <property type="match status" value="1"/>
</dbReference>
<feature type="domain" description="ANTAR" evidence="6">
    <location>
        <begin position="161"/>
        <end position="222"/>
    </location>
</feature>
<dbReference type="InterPro" id="IPR005561">
    <property type="entry name" value="ANTAR"/>
</dbReference>
<evidence type="ECO:0000256" key="1">
    <source>
        <dbReference type="ARBA" id="ARBA00022679"/>
    </source>
</evidence>
<keyword evidence="1" id="KW-0808">Transferase</keyword>
<dbReference type="SMART" id="SM01012">
    <property type="entry name" value="ANTAR"/>
    <property type="match status" value="1"/>
</dbReference>
<organism evidence="7 8">
    <name type="scientific">Luteipulveratus flavus</name>
    <dbReference type="NCBI Taxonomy" id="3031728"/>
    <lineage>
        <taxon>Bacteria</taxon>
        <taxon>Bacillati</taxon>
        <taxon>Actinomycetota</taxon>
        <taxon>Actinomycetes</taxon>
        <taxon>Micrococcales</taxon>
        <taxon>Dermacoccaceae</taxon>
        <taxon>Luteipulveratus</taxon>
    </lineage>
</organism>
<keyword evidence="3" id="KW-0805">Transcription regulation</keyword>
<evidence type="ECO:0000313" key="8">
    <source>
        <dbReference type="Proteomes" id="UP001528912"/>
    </source>
</evidence>
<evidence type="ECO:0000313" key="7">
    <source>
        <dbReference type="EMBL" id="MDF8266299.1"/>
    </source>
</evidence>
<dbReference type="SUPFAM" id="SSF52172">
    <property type="entry name" value="CheY-like"/>
    <property type="match status" value="1"/>
</dbReference>
<dbReference type="InterPro" id="IPR011006">
    <property type="entry name" value="CheY-like_superfamily"/>
</dbReference>
<evidence type="ECO:0000256" key="3">
    <source>
        <dbReference type="ARBA" id="ARBA00023015"/>
    </source>
</evidence>
<dbReference type="Proteomes" id="UP001528912">
    <property type="component" value="Unassembled WGS sequence"/>
</dbReference>
<name>A0ABT6CBM6_9MICO</name>
<evidence type="ECO:0000256" key="2">
    <source>
        <dbReference type="ARBA" id="ARBA00022777"/>
    </source>
</evidence>
<feature type="region of interest" description="Disordered" evidence="5">
    <location>
        <begin position="223"/>
        <end position="248"/>
    </location>
</feature>
<sequence length="248" mass="26484">MPDLFDDRLATRVIAMMQELSSPSSESAVQATVETARLVPGAEEAGVSVIDRDGGIETQAVTSEAVRIADRAQQAAGQGPWLDAIGHGQEVYAAHLPSDRRWAAWSEQLPADIGLGSLLALPLISGSRAFGALTLYARRPDAFTTSARLAARIFAIHAASVIVAAQAEEQWRSALETRTVTSQAVGMVMERFALGPDAAFAVLRRLSMDTNTRLYDVAEDMVSTGRLPGDQDDLPDPRDEGAEPLVEG</sequence>
<dbReference type="InterPro" id="IPR012074">
    <property type="entry name" value="GAF_ANTAR"/>
</dbReference>
<reference evidence="7 8" key="1">
    <citation type="submission" date="2023-03" db="EMBL/GenBank/DDBJ databases">
        <title>YIM 133296 draft genome.</title>
        <authorList>
            <person name="Xiong L."/>
        </authorList>
    </citation>
    <scope>NUCLEOTIDE SEQUENCE [LARGE SCALE GENOMIC DNA]</scope>
    <source>
        <strain evidence="7 8">YIM 133296</strain>
    </source>
</reference>
<evidence type="ECO:0000256" key="5">
    <source>
        <dbReference type="SAM" id="MobiDB-lite"/>
    </source>
</evidence>
<dbReference type="SMART" id="SM00065">
    <property type="entry name" value="GAF"/>
    <property type="match status" value="1"/>
</dbReference>
<evidence type="ECO:0000259" key="6">
    <source>
        <dbReference type="PROSITE" id="PS50921"/>
    </source>
</evidence>
<dbReference type="Pfam" id="PF03861">
    <property type="entry name" value="ANTAR"/>
    <property type="match status" value="1"/>
</dbReference>
<gene>
    <name evidence="7" type="ORF">P4R38_18765</name>
</gene>
<dbReference type="SUPFAM" id="SSF55781">
    <property type="entry name" value="GAF domain-like"/>
    <property type="match status" value="1"/>
</dbReference>